<dbReference type="GO" id="GO:0005721">
    <property type="term" value="C:pericentric heterochromatin"/>
    <property type="evidence" value="ECO:0007669"/>
    <property type="project" value="TreeGrafter"/>
</dbReference>
<evidence type="ECO:0000259" key="15">
    <source>
        <dbReference type="PROSITE" id="PS51533"/>
    </source>
</evidence>
<dbReference type="GO" id="GO:0016787">
    <property type="term" value="F:hydrolase activity"/>
    <property type="evidence" value="ECO:0007669"/>
    <property type="project" value="UniProtKB-KW"/>
</dbReference>
<feature type="compositionally biased region" description="Acidic residues" evidence="14">
    <location>
        <begin position="497"/>
        <end position="508"/>
    </location>
</feature>
<feature type="compositionally biased region" description="Basic and acidic residues" evidence="14">
    <location>
        <begin position="278"/>
        <end position="297"/>
    </location>
</feature>
<accession>A0A182FVT4</accession>
<dbReference type="SUPFAM" id="SSF57903">
    <property type="entry name" value="FYVE/PHD zinc finger"/>
    <property type="match status" value="1"/>
</dbReference>
<dbReference type="GO" id="GO:0010468">
    <property type="term" value="P:regulation of gene expression"/>
    <property type="evidence" value="ECO:0007669"/>
    <property type="project" value="UniProtKB-ARBA"/>
</dbReference>
<dbReference type="AlphaFoldDB" id="A0A182FVT4"/>
<keyword evidence="10" id="KW-0238">DNA-binding</keyword>
<comment type="similarity">
    <text evidence="2">Belongs to the SNF2/RAD54 helicase family.</text>
</comment>
<dbReference type="GO" id="GO:0008270">
    <property type="term" value="F:zinc ion binding"/>
    <property type="evidence" value="ECO:0007669"/>
    <property type="project" value="UniProtKB-KW"/>
</dbReference>
<dbReference type="GO" id="GO:0006338">
    <property type="term" value="P:chromatin remodeling"/>
    <property type="evidence" value="ECO:0007669"/>
    <property type="project" value="TreeGrafter"/>
</dbReference>
<evidence type="ECO:0000256" key="10">
    <source>
        <dbReference type="ARBA" id="ARBA00023125"/>
    </source>
</evidence>
<dbReference type="GO" id="GO:0031490">
    <property type="term" value="F:chromatin DNA binding"/>
    <property type="evidence" value="ECO:0007669"/>
    <property type="project" value="TreeGrafter"/>
</dbReference>
<keyword evidence="11" id="KW-0234">DNA repair</keyword>
<dbReference type="PANTHER" id="PTHR46357">
    <property type="entry name" value="TRANSCRIPTIONAL REGULATOR ATRX"/>
    <property type="match status" value="1"/>
</dbReference>
<dbReference type="PROSITE" id="PS51533">
    <property type="entry name" value="ADD"/>
    <property type="match status" value="1"/>
</dbReference>
<evidence type="ECO:0000256" key="4">
    <source>
        <dbReference type="ARBA" id="ARBA00022741"/>
    </source>
</evidence>
<evidence type="ECO:0000256" key="5">
    <source>
        <dbReference type="ARBA" id="ARBA00022763"/>
    </source>
</evidence>
<dbReference type="EnsemblMetazoa" id="AALB010669-RA">
    <property type="protein sequence ID" value="AALB010669-PA"/>
    <property type="gene ID" value="AALB010669"/>
</dbReference>
<sequence>MYEEHYDEDGFKLCFDDAVSKVDKRFFMRTFPNVSRIAERKVHCTSCQTHIGTAPIAEAIIRKHPVLGVTQCSDCHDFYNSGEFSKGEDGSELYCRWCGQGGEVYCCSNCPFVFCKSCIIKNLSRVCVQDIASNDNWSCFRCSPNILSHLRAQHWALVNFIQKQKKEIKKKNYTAHTIMAMMKEDKTTCCSLKGRKSLGGSAKTAFKQRTSSIPEESDSGKDSPKPSTSKAAAGSLKDKEESMPLAALVKPKEYRSVKVVPAHLLLSQPQVILNSVLARKEKPSSEPKSKSTAERKKQQAINQLDRIVGGKRTKEVHRAAKRQLESQKESKADDQPEERPPAKKAKDNNDEVVCTPDIIATANNVAQTARPPLLNTLRDMVNGPHPNSPLGKGQKEFEAKLLVGAETCHQIMGKIATLAGSQSVKQIRHLRDLKELYLHMSYLLTYGVRRLQGLQEQCIEDVRALGFDNASEFLLTDVATNVSAPEESDKGGQAEGTADDDDENDCEIIEQRATVIEVDSDEDEGSQPAQSNQVAARFEV</sequence>
<comment type="subcellular location">
    <subcellularLocation>
        <location evidence="1">Nucleus</location>
    </subcellularLocation>
</comment>
<dbReference type="GO" id="GO:0031297">
    <property type="term" value="P:replication fork processing"/>
    <property type="evidence" value="ECO:0007669"/>
    <property type="project" value="TreeGrafter"/>
</dbReference>
<keyword evidence="6" id="KW-0863">Zinc-finger</keyword>
<keyword evidence="12" id="KW-0539">Nucleus</keyword>
<keyword evidence="17" id="KW-1185">Reference proteome</keyword>
<dbReference type="GO" id="GO:0006281">
    <property type="term" value="P:DNA repair"/>
    <property type="evidence" value="ECO:0007669"/>
    <property type="project" value="UniProtKB-KW"/>
</dbReference>
<dbReference type="Gene3D" id="3.30.40.10">
    <property type="entry name" value="Zinc/RING finger domain, C3HC4 (zinc finger)"/>
    <property type="match status" value="1"/>
</dbReference>
<dbReference type="PANTHER" id="PTHR46357:SF1">
    <property type="entry name" value="TRANSCRIPTIONAL REGULATOR ATRX"/>
    <property type="match status" value="1"/>
</dbReference>
<evidence type="ECO:0000256" key="14">
    <source>
        <dbReference type="SAM" id="MobiDB-lite"/>
    </source>
</evidence>
<feature type="domain" description="PHD-type" evidence="15">
    <location>
        <begin position="32"/>
        <end position="170"/>
    </location>
</feature>
<reference evidence="16" key="2">
    <citation type="submission" date="2022-08" db="UniProtKB">
        <authorList>
            <consortium name="EnsemblMetazoa"/>
        </authorList>
    </citation>
    <scope>IDENTIFICATION</scope>
    <source>
        <strain evidence="16">STECLA/ALBI9_A</strain>
    </source>
</reference>
<dbReference type="InterPro" id="IPR013083">
    <property type="entry name" value="Znf_RING/FYVE/PHD"/>
</dbReference>
<dbReference type="Pfam" id="PF17981">
    <property type="entry name" value="ADD_ATRX"/>
    <property type="match status" value="1"/>
</dbReference>
<keyword evidence="5" id="KW-0227">DNA damage</keyword>
<evidence type="ECO:0000256" key="2">
    <source>
        <dbReference type="ARBA" id="ARBA00007025"/>
    </source>
</evidence>
<dbReference type="GO" id="GO:0005634">
    <property type="term" value="C:nucleus"/>
    <property type="evidence" value="ECO:0007669"/>
    <property type="project" value="UniProtKB-SubCell"/>
</dbReference>
<proteinExistence type="inferred from homology"/>
<dbReference type="Proteomes" id="UP000069272">
    <property type="component" value="Chromosome 3R"/>
</dbReference>
<name>A0A182FVT4_ANOAL</name>
<evidence type="ECO:0000256" key="1">
    <source>
        <dbReference type="ARBA" id="ARBA00004123"/>
    </source>
</evidence>
<evidence type="ECO:0000256" key="9">
    <source>
        <dbReference type="ARBA" id="ARBA00022840"/>
    </source>
</evidence>
<evidence type="ECO:0000256" key="8">
    <source>
        <dbReference type="ARBA" id="ARBA00022833"/>
    </source>
</evidence>
<dbReference type="InterPro" id="IPR041430">
    <property type="entry name" value="ADD_ATRX"/>
</dbReference>
<feature type="region of interest" description="Disordered" evidence="14">
    <location>
        <begin position="481"/>
        <end position="540"/>
    </location>
</feature>
<dbReference type="InterPro" id="IPR025766">
    <property type="entry name" value="ADD"/>
</dbReference>
<dbReference type="GO" id="GO:0005524">
    <property type="term" value="F:ATP binding"/>
    <property type="evidence" value="ECO:0007669"/>
    <property type="project" value="UniProtKB-KW"/>
</dbReference>
<dbReference type="VEuPathDB" id="VectorBase:AALB010669"/>
<keyword evidence="3" id="KW-0479">Metal-binding</keyword>
<keyword evidence="8" id="KW-0862">Zinc</keyword>
<dbReference type="CDD" id="cd11726">
    <property type="entry name" value="ADDz_ATRX"/>
    <property type="match status" value="1"/>
</dbReference>
<feature type="compositionally biased region" description="Basic and acidic residues" evidence="14">
    <location>
        <begin position="312"/>
        <end position="349"/>
    </location>
</feature>
<dbReference type="GO" id="GO:0003678">
    <property type="term" value="F:DNA helicase activity"/>
    <property type="evidence" value="ECO:0007669"/>
    <property type="project" value="UniProtKB-EC"/>
</dbReference>
<evidence type="ECO:0000256" key="13">
    <source>
        <dbReference type="ARBA" id="ARBA00047995"/>
    </source>
</evidence>
<dbReference type="InterPro" id="IPR011011">
    <property type="entry name" value="Znf_FYVE_PHD"/>
</dbReference>
<keyword evidence="9" id="KW-0067">ATP-binding</keyword>
<evidence type="ECO:0000256" key="11">
    <source>
        <dbReference type="ARBA" id="ARBA00023204"/>
    </source>
</evidence>
<organism evidence="16 17">
    <name type="scientific">Anopheles albimanus</name>
    <name type="common">New world malaria mosquito</name>
    <dbReference type="NCBI Taxonomy" id="7167"/>
    <lineage>
        <taxon>Eukaryota</taxon>
        <taxon>Metazoa</taxon>
        <taxon>Ecdysozoa</taxon>
        <taxon>Arthropoda</taxon>
        <taxon>Hexapoda</taxon>
        <taxon>Insecta</taxon>
        <taxon>Pterygota</taxon>
        <taxon>Neoptera</taxon>
        <taxon>Endopterygota</taxon>
        <taxon>Diptera</taxon>
        <taxon>Nematocera</taxon>
        <taxon>Culicoidea</taxon>
        <taxon>Culicidae</taxon>
        <taxon>Anophelinae</taxon>
        <taxon>Anopheles</taxon>
    </lineage>
</organism>
<dbReference type="VEuPathDB" id="VectorBase:AALB20_026427"/>
<evidence type="ECO:0000256" key="12">
    <source>
        <dbReference type="ARBA" id="ARBA00023242"/>
    </source>
</evidence>
<feature type="region of interest" description="Disordered" evidence="14">
    <location>
        <begin position="201"/>
        <end position="240"/>
    </location>
</feature>
<reference evidence="16 17" key="1">
    <citation type="journal article" date="2017" name="G3 (Bethesda)">
        <title>The Physical Genome Mapping of Anopheles albimanus Corrected Scaffold Misassemblies and Identified Interarm Rearrangements in Genus Anopheles.</title>
        <authorList>
            <person name="Artemov G.N."/>
            <person name="Peery A.N."/>
            <person name="Jiang X."/>
            <person name="Tu Z."/>
            <person name="Stegniy V.N."/>
            <person name="Sharakhova M.V."/>
            <person name="Sharakhov I.V."/>
        </authorList>
    </citation>
    <scope>NUCLEOTIDE SEQUENCE [LARGE SCALE GENOMIC DNA]</scope>
    <source>
        <strain evidence="16 17">ALBI9_A</strain>
    </source>
</reference>
<feature type="region of interest" description="Disordered" evidence="14">
    <location>
        <begin position="277"/>
        <end position="351"/>
    </location>
</feature>
<evidence type="ECO:0000256" key="7">
    <source>
        <dbReference type="ARBA" id="ARBA00022801"/>
    </source>
</evidence>
<protein>
    <recommendedName>
        <fullName evidence="15">PHD-type domain-containing protein</fullName>
    </recommendedName>
</protein>
<dbReference type="STRING" id="7167.A0A182FVT4"/>
<dbReference type="InterPro" id="IPR052131">
    <property type="entry name" value="ATRX_domain-containing"/>
</dbReference>
<evidence type="ECO:0000313" key="16">
    <source>
        <dbReference type="EnsemblMetazoa" id="AALB010669-PA"/>
    </source>
</evidence>
<evidence type="ECO:0000256" key="6">
    <source>
        <dbReference type="ARBA" id="ARBA00022771"/>
    </source>
</evidence>
<keyword evidence="7" id="KW-0378">Hydrolase</keyword>
<evidence type="ECO:0000256" key="3">
    <source>
        <dbReference type="ARBA" id="ARBA00022723"/>
    </source>
</evidence>
<keyword evidence="4" id="KW-0547">Nucleotide-binding</keyword>
<evidence type="ECO:0000313" key="17">
    <source>
        <dbReference type="Proteomes" id="UP000069272"/>
    </source>
</evidence>
<comment type="catalytic activity">
    <reaction evidence="13">
        <text>ATP + H2O = ADP + phosphate + H(+)</text>
        <dbReference type="Rhea" id="RHEA:13065"/>
        <dbReference type="ChEBI" id="CHEBI:15377"/>
        <dbReference type="ChEBI" id="CHEBI:15378"/>
        <dbReference type="ChEBI" id="CHEBI:30616"/>
        <dbReference type="ChEBI" id="CHEBI:43474"/>
        <dbReference type="ChEBI" id="CHEBI:456216"/>
        <dbReference type="EC" id="3.6.4.12"/>
    </reaction>
</comment>